<feature type="region of interest" description="Disordered" evidence="2">
    <location>
        <begin position="376"/>
        <end position="397"/>
    </location>
</feature>
<accession>A0ABQ0GJ81</accession>
<dbReference type="PROSITE" id="PS00028">
    <property type="entry name" value="ZINC_FINGER_C2H2_1"/>
    <property type="match status" value="2"/>
</dbReference>
<name>A0ABQ0GJ81_9PEZI</name>
<dbReference type="GeneID" id="98178774"/>
<sequence>MSSERSQREPGVPENADEISTAAGAIEVGPVVRGPAHRPPLSLPGVIKDGIIAAVQGEAVREDPVVRDSWLSFASTAASRDSVAPSIFSIRASTASASTRYSLRQSSIESPISATSPLYEEHRKDSISHGCRYCCTVCDESFDSKTEWKRHELEAHDQRECYVCTSCSAVFTRAFLLAEHCERDHGLKPAIDMTEAAQYSTIRSAWGCGFCVAFIPSRDDYMEHVGRHYDEGKEKAEWQHTRVIEGLLRQPKVKTAWAALIAREEHARGAKLRFLWDASTTGRSIDIEGRRSLQDVLEFFATGTTEPHEAAEMAYKSAQVRLERNVSDLVNRVYLRASETKPDRSSPTPDETISESPPTFPGAVYDVVPPLSRLPAPLRPATVPPESSDRPLSSSTPTFQALARAQGRPTGAQLPQGAAALFVGCASTNSISSTCQLETNGDDGPR</sequence>
<protein>
    <recommendedName>
        <fullName evidence="3">C2H2-type domain-containing protein</fullName>
    </recommendedName>
</protein>
<evidence type="ECO:0000256" key="2">
    <source>
        <dbReference type="SAM" id="MobiDB-lite"/>
    </source>
</evidence>
<evidence type="ECO:0000313" key="5">
    <source>
        <dbReference type="Proteomes" id="UP001628179"/>
    </source>
</evidence>
<evidence type="ECO:0000256" key="1">
    <source>
        <dbReference type="PROSITE-ProRule" id="PRU00042"/>
    </source>
</evidence>
<dbReference type="EMBL" id="BAAFSV010000004">
    <property type="protein sequence ID" value="GAB1317821.1"/>
    <property type="molecule type" value="Genomic_DNA"/>
</dbReference>
<reference evidence="4 5" key="1">
    <citation type="submission" date="2024-09" db="EMBL/GenBank/DDBJ databases">
        <title>Itraconazole resistance in Madurella fahalii resulting from another homologue of gene encoding cytochrome P450 14-alpha sterol demethylase (CYP51).</title>
        <authorList>
            <person name="Yoshioka I."/>
            <person name="Fahal A.H."/>
            <person name="Kaneko S."/>
            <person name="Yaguchi T."/>
        </authorList>
    </citation>
    <scope>NUCLEOTIDE SEQUENCE [LARGE SCALE GENOMIC DNA]</scope>
    <source>
        <strain evidence="4 5">IFM 68171</strain>
    </source>
</reference>
<feature type="region of interest" description="Disordered" evidence="2">
    <location>
        <begin position="1"/>
        <end position="20"/>
    </location>
</feature>
<feature type="domain" description="C2H2-type" evidence="3">
    <location>
        <begin position="133"/>
        <end position="161"/>
    </location>
</feature>
<feature type="domain" description="C2H2-type" evidence="3">
    <location>
        <begin position="162"/>
        <end position="189"/>
    </location>
</feature>
<dbReference type="InterPro" id="IPR013087">
    <property type="entry name" value="Znf_C2H2_type"/>
</dbReference>
<proteinExistence type="predicted"/>
<evidence type="ECO:0000259" key="3">
    <source>
        <dbReference type="PROSITE" id="PS50157"/>
    </source>
</evidence>
<keyword evidence="1" id="KW-0863">Zinc-finger</keyword>
<keyword evidence="1" id="KW-0862">Zinc</keyword>
<dbReference type="RefSeq" id="XP_070919552.1">
    <property type="nucleotide sequence ID" value="XM_071063451.1"/>
</dbReference>
<feature type="region of interest" description="Disordered" evidence="2">
    <location>
        <begin position="337"/>
        <end position="362"/>
    </location>
</feature>
<evidence type="ECO:0000313" key="4">
    <source>
        <dbReference type="EMBL" id="GAB1317821.1"/>
    </source>
</evidence>
<comment type="caution">
    <text evidence="4">The sequence shown here is derived from an EMBL/GenBank/DDBJ whole genome shotgun (WGS) entry which is preliminary data.</text>
</comment>
<keyword evidence="5" id="KW-1185">Reference proteome</keyword>
<dbReference type="SMART" id="SM00355">
    <property type="entry name" value="ZnF_C2H2"/>
    <property type="match status" value="3"/>
</dbReference>
<dbReference type="PROSITE" id="PS50157">
    <property type="entry name" value="ZINC_FINGER_C2H2_2"/>
    <property type="match status" value="2"/>
</dbReference>
<gene>
    <name evidence="4" type="ORF">MFIFM68171_08031</name>
</gene>
<dbReference type="Gene3D" id="3.30.160.60">
    <property type="entry name" value="Classic Zinc Finger"/>
    <property type="match status" value="1"/>
</dbReference>
<keyword evidence="1" id="KW-0479">Metal-binding</keyword>
<dbReference type="Proteomes" id="UP001628179">
    <property type="component" value="Unassembled WGS sequence"/>
</dbReference>
<feature type="compositionally biased region" description="Polar residues" evidence="2">
    <location>
        <begin position="345"/>
        <end position="357"/>
    </location>
</feature>
<organism evidence="4 5">
    <name type="scientific">Madurella fahalii</name>
    <dbReference type="NCBI Taxonomy" id="1157608"/>
    <lineage>
        <taxon>Eukaryota</taxon>
        <taxon>Fungi</taxon>
        <taxon>Dikarya</taxon>
        <taxon>Ascomycota</taxon>
        <taxon>Pezizomycotina</taxon>
        <taxon>Sordariomycetes</taxon>
        <taxon>Sordariomycetidae</taxon>
        <taxon>Sordariales</taxon>
        <taxon>Sordariales incertae sedis</taxon>
        <taxon>Madurella</taxon>
    </lineage>
</organism>